<sequence length="91" mass="9690">MTRKLVPTVLCATLAAAAVLIPAESADAAAKTYKNCTALHAKYPHGVGKKGAHDVVRGKTKPVTNFTRSNALYRANKKSDRDHDGVACEAR</sequence>
<dbReference type="STRING" id="1206085.SAMN05443575_1300"/>
<protein>
    <submittedName>
        <fullName evidence="3">Excalibur calcium-binding domain-containing protein</fullName>
    </submittedName>
</protein>
<keyword evidence="4" id="KW-1185">Reference proteome</keyword>
<dbReference type="RefSeq" id="WP_073387818.1">
    <property type="nucleotide sequence ID" value="NZ_FQVU01000002.1"/>
</dbReference>
<evidence type="ECO:0000313" key="4">
    <source>
        <dbReference type="Proteomes" id="UP000186132"/>
    </source>
</evidence>
<organism evidence="3 4">
    <name type="scientific">Jatrophihabitans endophyticus</name>
    <dbReference type="NCBI Taxonomy" id="1206085"/>
    <lineage>
        <taxon>Bacteria</taxon>
        <taxon>Bacillati</taxon>
        <taxon>Actinomycetota</taxon>
        <taxon>Actinomycetes</taxon>
        <taxon>Jatrophihabitantales</taxon>
        <taxon>Jatrophihabitantaceae</taxon>
        <taxon>Jatrophihabitans</taxon>
    </lineage>
</organism>
<evidence type="ECO:0000313" key="3">
    <source>
        <dbReference type="EMBL" id="SHG07472.1"/>
    </source>
</evidence>
<feature type="domain" description="Excalibur calcium-binding" evidence="2">
    <location>
        <begin position="32"/>
        <end position="89"/>
    </location>
</feature>
<gene>
    <name evidence="3" type="ORF">SAMN05443575_1300</name>
</gene>
<name>A0A1M5GVL6_9ACTN</name>
<dbReference type="EMBL" id="FQVU01000002">
    <property type="protein sequence ID" value="SHG07472.1"/>
    <property type="molecule type" value="Genomic_DNA"/>
</dbReference>
<dbReference type="AlphaFoldDB" id="A0A1M5GVL6"/>
<dbReference type="Pfam" id="PF05901">
    <property type="entry name" value="Excalibur"/>
    <property type="match status" value="1"/>
</dbReference>
<dbReference type="SMART" id="SM00894">
    <property type="entry name" value="Excalibur"/>
    <property type="match status" value="1"/>
</dbReference>
<dbReference type="InterPro" id="IPR008613">
    <property type="entry name" value="Excalibur_Ca-bd_domain"/>
</dbReference>
<dbReference type="OrthoDB" id="2735480at2"/>
<evidence type="ECO:0000259" key="2">
    <source>
        <dbReference type="SMART" id="SM00894"/>
    </source>
</evidence>
<reference evidence="3 4" key="1">
    <citation type="submission" date="2016-11" db="EMBL/GenBank/DDBJ databases">
        <authorList>
            <person name="Jaros S."/>
            <person name="Januszkiewicz K."/>
            <person name="Wedrychowicz H."/>
        </authorList>
    </citation>
    <scope>NUCLEOTIDE SEQUENCE [LARGE SCALE GENOMIC DNA]</scope>
    <source>
        <strain evidence="3 4">DSM 45627</strain>
    </source>
</reference>
<dbReference type="Proteomes" id="UP000186132">
    <property type="component" value="Unassembled WGS sequence"/>
</dbReference>
<evidence type="ECO:0000256" key="1">
    <source>
        <dbReference type="SAM" id="SignalP"/>
    </source>
</evidence>
<feature type="signal peptide" evidence="1">
    <location>
        <begin position="1"/>
        <end position="28"/>
    </location>
</feature>
<accession>A0A1M5GVL6</accession>
<feature type="chain" id="PRO_5013359218" evidence="1">
    <location>
        <begin position="29"/>
        <end position="91"/>
    </location>
</feature>
<proteinExistence type="predicted"/>
<keyword evidence="1" id="KW-0732">Signal</keyword>